<dbReference type="AlphaFoldDB" id="L8XTS4"/>
<reference evidence="1 2" key="1">
    <citation type="journal article" date="2013" name="Genome Announc.">
        <title>Complete Genome Sequence of Wohlfahrtiimonas chitiniclastica Strain SH04, Isolated from Chrysomya megacephala Collected from Pudong International Airport in China.</title>
        <authorList>
            <person name="Cao X.M."/>
            <person name="Chen T."/>
            <person name="Xu L.Z."/>
            <person name="Yao L.S."/>
            <person name="Qi J."/>
            <person name="Zhang X.L."/>
            <person name="Yan Q.L."/>
            <person name="Deng Y.H."/>
            <person name="Guo T.Y."/>
            <person name="Wang J."/>
            <person name="Hu K.X."/>
            <person name="Xu B.L."/>
        </authorList>
    </citation>
    <scope>NUCLEOTIDE SEQUENCE [LARGE SCALE GENOMIC DNA]</scope>
    <source>
        <strain evidence="1 2">SH04</strain>
    </source>
</reference>
<dbReference type="InterPro" id="IPR035959">
    <property type="entry name" value="RutC-like_sf"/>
</dbReference>
<sequence length="113" mass="12906">MIKRFNIGPRMCDAAIYNQTLYYTSVPLVNDDCAYTQMSSILKDIDDVLAKNGSEKSKILDVTIFLVNPDDFDEMNRAWDEWVDAQNPPVRCTVQAGLMRPEWKMEVKVIAAV</sequence>
<dbReference type="CDD" id="cd06150">
    <property type="entry name" value="YjgF_YER057c_UK114_like_2"/>
    <property type="match status" value="1"/>
</dbReference>
<dbReference type="Pfam" id="PF01042">
    <property type="entry name" value="Ribonuc_L-PSP"/>
    <property type="match status" value="1"/>
</dbReference>
<dbReference type="InterPro" id="IPR006175">
    <property type="entry name" value="YjgF/YER057c/UK114"/>
</dbReference>
<protein>
    <submittedName>
        <fullName evidence="1">RutC family protein YoaB</fullName>
    </submittedName>
</protein>
<comment type="caution">
    <text evidence="1">The sequence shown here is derived from an EMBL/GenBank/DDBJ whole genome shotgun (WGS) entry which is preliminary data.</text>
</comment>
<evidence type="ECO:0000313" key="1">
    <source>
        <dbReference type="EMBL" id="ELV07418.1"/>
    </source>
</evidence>
<dbReference type="PANTHER" id="PTHR47328:SF1">
    <property type="entry name" value="RUTC FAMILY PROTEIN YOAB"/>
    <property type="match status" value="1"/>
</dbReference>
<dbReference type="EMBL" id="AOBV01000012">
    <property type="protein sequence ID" value="ELV07418.1"/>
    <property type="molecule type" value="Genomic_DNA"/>
</dbReference>
<gene>
    <name evidence="1" type="ORF">F387_02016</name>
</gene>
<dbReference type="PANTHER" id="PTHR47328">
    <property type="match status" value="1"/>
</dbReference>
<evidence type="ECO:0000313" key="2">
    <source>
        <dbReference type="Proteomes" id="UP000011617"/>
    </source>
</evidence>
<dbReference type="Gene3D" id="3.30.1330.40">
    <property type="entry name" value="RutC-like"/>
    <property type="match status" value="1"/>
</dbReference>
<dbReference type="RefSeq" id="WP_008316590.1">
    <property type="nucleotide sequence ID" value="NZ_KB372783.1"/>
</dbReference>
<dbReference type="PATRIC" id="fig|1261130.3.peg.1710"/>
<dbReference type="SUPFAM" id="SSF55298">
    <property type="entry name" value="YjgF-like"/>
    <property type="match status" value="1"/>
</dbReference>
<organism evidence="1 2">
    <name type="scientific">Wohlfahrtiimonas chitiniclastica SH04</name>
    <dbReference type="NCBI Taxonomy" id="1261130"/>
    <lineage>
        <taxon>Bacteria</taxon>
        <taxon>Pseudomonadati</taxon>
        <taxon>Pseudomonadota</taxon>
        <taxon>Gammaproteobacteria</taxon>
        <taxon>Cardiobacteriales</taxon>
        <taxon>Ignatzschineriaceae</taxon>
        <taxon>Wohlfahrtiimonas</taxon>
    </lineage>
</organism>
<keyword evidence="2" id="KW-1185">Reference proteome</keyword>
<accession>L8XTS4</accession>
<dbReference type="InterPro" id="IPR035709">
    <property type="entry name" value="YoaB-like"/>
</dbReference>
<dbReference type="OrthoDB" id="6899345at2"/>
<dbReference type="HOGENOM" id="CLU_100715_6_1_6"/>
<proteinExistence type="predicted"/>
<name>L8XTS4_9GAMM</name>
<dbReference type="Proteomes" id="UP000011617">
    <property type="component" value="Unassembled WGS sequence"/>
</dbReference>